<organism evidence="1 2">
    <name type="scientific">Sorangium cellulosum</name>
    <name type="common">Polyangium cellulosum</name>
    <dbReference type="NCBI Taxonomy" id="56"/>
    <lineage>
        <taxon>Bacteria</taxon>
        <taxon>Pseudomonadati</taxon>
        <taxon>Myxococcota</taxon>
        <taxon>Polyangia</taxon>
        <taxon>Polyangiales</taxon>
        <taxon>Polyangiaceae</taxon>
        <taxon>Sorangium</taxon>
    </lineage>
</organism>
<dbReference type="AlphaFoldDB" id="A0A2L0F408"/>
<proteinExistence type="predicted"/>
<protein>
    <recommendedName>
        <fullName evidence="3">CHAT domain-containing protein</fullName>
    </recommendedName>
</protein>
<sequence>MTGLPVLSVDTSFDTDSAWFASGRAMLYSRLGEQFSIVTFGRASAERRRILRQIARAESAGNPFRAIVVSSHGRPSCVVDDDSPDGILLSHESPDQEIELWARGRVLYFCCCETASGPLFNKLLDAGAKTVVGFTGKPCAATSDGKFFWRQLDQELVSCAVHDQRAPGFERAREQVMERVANRLAGVPGGAVRDDLARMMDLLASMVIRGQEKN</sequence>
<dbReference type="RefSeq" id="WP_234022845.1">
    <property type="nucleotide sequence ID" value="NZ_CP012673.1"/>
</dbReference>
<gene>
    <name evidence="1" type="ORF">SOCE26_078100</name>
</gene>
<evidence type="ECO:0000313" key="1">
    <source>
        <dbReference type="EMBL" id="AUX46305.1"/>
    </source>
</evidence>
<evidence type="ECO:0008006" key="3">
    <source>
        <dbReference type="Google" id="ProtNLM"/>
    </source>
</evidence>
<name>A0A2L0F408_SORCE</name>
<reference evidence="1 2" key="1">
    <citation type="submission" date="2015-09" db="EMBL/GenBank/DDBJ databases">
        <title>Sorangium comparison.</title>
        <authorList>
            <person name="Zaburannyi N."/>
            <person name="Bunk B."/>
            <person name="Overmann J."/>
            <person name="Mueller R."/>
        </authorList>
    </citation>
    <scope>NUCLEOTIDE SEQUENCE [LARGE SCALE GENOMIC DNA]</scope>
    <source>
        <strain evidence="1 2">So ce26</strain>
    </source>
</reference>
<evidence type="ECO:0000313" key="2">
    <source>
        <dbReference type="Proteomes" id="UP000238348"/>
    </source>
</evidence>
<dbReference type="EMBL" id="CP012673">
    <property type="protein sequence ID" value="AUX46305.1"/>
    <property type="molecule type" value="Genomic_DNA"/>
</dbReference>
<accession>A0A2L0F408</accession>
<dbReference type="Proteomes" id="UP000238348">
    <property type="component" value="Chromosome"/>
</dbReference>